<dbReference type="GO" id="GO:0052621">
    <property type="term" value="F:diguanylate cyclase activity"/>
    <property type="evidence" value="ECO:0007669"/>
    <property type="project" value="TreeGrafter"/>
</dbReference>
<dbReference type="InterPro" id="IPR050469">
    <property type="entry name" value="Diguanylate_Cyclase"/>
</dbReference>
<dbReference type="Proteomes" id="UP000011747">
    <property type="component" value="Unassembled WGS sequence"/>
</dbReference>
<gene>
    <name evidence="2" type="ORF">HMPREF1015_00563</name>
</gene>
<dbReference type="EMBL" id="ACWF01000166">
    <property type="protein sequence ID" value="EHL72778.1"/>
    <property type="molecule type" value="Genomic_DNA"/>
</dbReference>
<dbReference type="PANTHER" id="PTHR45138:SF9">
    <property type="entry name" value="DIGUANYLATE CYCLASE DGCM-RELATED"/>
    <property type="match status" value="1"/>
</dbReference>
<dbReference type="GO" id="GO:1902201">
    <property type="term" value="P:negative regulation of bacterial-type flagellum-dependent cell motility"/>
    <property type="evidence" value="ECO:0007669"/>
    <property type="project" value="TreeGrafter"/>
</dbReference>
<dbReference type="InterPro" id="IPR029016">
    <property type="entry name" value="GAF-like_dom_sf"/>
</dbReference>
<evidence type="ECO:0000313" key="2">
    <source>
        <dbReference type="EMBL" id="EHL72778.1"/>
    </source>
</evidence>
<dbReference type="PANTHER" id="PTHR45138">
    <property type="entry name" value="REGULATORY COMPONENTS OF SENSORY TRANSDUCTION SYSTEM"/>
    <property type="match status" value="1"/>
</dbReference>
<dbReference type="CDD" id="cd01949">
    <property type="entry name" value="GGDEF"/>
    <property type="match status" value="1"/>
</dbReference>
<dbReference type="Pfam" id="PF00990">
    <property type="entry name" value="GGDEF"/>
    <property type="match status" value="1"/>
</dbReference>
<accession>G9QQJ7</accession>
<evidence type="ECO:0000259" key="1">
    <source>
        <dbReference type="PROSITE" id="PS50887"/>
    </source>
</evidence>
<dbReference type="Gene3D" id="3.30.450.40">
    <property type="match status" value="2"/>
</dbReference>
<dbReference type="Gene3D" id="3.30.70.270">
    <property type="match status" value="1"/>
</dbReference>
<dbReference type="SUPFAM" id="SSF55781">
    <property type="entry name" value="GAF domain-like"/>
    <property type="match status" value="2"/>
</dbReference>
<dbReference type="HOGENOM" id="CLU_021081_2_0_9"/>
<dbReference type="RefSeq" id="WP_003355669.1">
    <property type="nucleotide sequence ID" value="NZ_JH414764.1"/>
</dbReference>
<dbReference type="InterPro" id="IPR029787">
    <property type="entry name" value="Nucleotide_cyclase"/>
</dbReference>
<feature type="domain" description="GGDEF" evidence="1">
    <location>
        <begin position="471"/>
        <end position="599"/>
    </location>
</feature>
<dbReference type="GO" id="GO:0005886">
    <property type="term" value="C:plasma membrane"/>
    <property type="evidence" value="ECO:0007669"/>
    <property type="project" value="TreeGrafter"/>
</dbReference>
<dbReference type="FunFam" id="3.30.70.270:FF:000001">
    <property type="entry name" value="Diguanylate cyclase domain protein"/>
    <property type="match status" value="1"/>
</dbReference>
<dbReference type="SMART" id="SM00267">
    <property type="entry name" value="GGDEF"/>
    <property type="match status" value="1"/>
</dbReference>
<dbReference type="InterPro" id="IPR043128">
    <property type="entry name" value="Rev_trsase/Diguanyl_cyclase"/>
</dbReference>
<evidence type="ECO:0000313" key="3">
    <source>
        <dbReference type="Proteomes" id="UP000011747"/>
    </source>
</evidence>
<dbReference type="InterPro" id="IPR000160">
    <property type="entry name" value="GGDEF_dom"/>
</dbReference>
<dbReference type="AlphaFoldDB" id="G9QQJ7"/>
<organism evidence="2 3">
    <name type="scientific">Bacillus smithii 7_3_47FAA</name>
    <dbReference type="NCBI Taxonomy" id="665952"/>
    <lineage>
        <taxon>Bacteria</taxon>
        <taxon>Bacillati</taxon>
        <taxon>Bacillota</taxon>
        <taxon>Bacilli</taxon>
        <taxon>Bacillales</taxon>
        <taxon>Bacillaceae</taxon>
        <taxon>Bacillus</taxon>
    </lineage>
</organism>
<dbReference type="NCBIfam" id="TIGR00254">
    <property type="entry name" value="GGDEF"/>
    <property type="match status" value="1"/>
</dbReference>
<protein>
    <submittedName>
        <fullName evidence="2">Diguanylate cyclase (GGDEF) domain-containing protein</fullName>
    </submittedName>
</protein>
<name>G9QQJ7_9BACI</name>
<comment type="caution">
    <text evidence="2">The sequence shown here is derived from an EMBL/GenBank/DDBJ whole genome shotgun (WGS) entry which is preliminary data.</text>
</comment>
<dbReference type="PROSITE" id="PS50887">
    <property type="entry name" value="GGDEF"/>
    <property type="match status" value="1"/>
</dbReference>
<reference evidence="2 3" key="1">
    <citation type="submission" date="2011-09" db="EMBL/GenBank/DDBJ databases">
        <title>The Genome Sequence of Bacillus smithii 7_3_47FAA.</title>
        <authorList>
            <consortium name="The Broad Institute Genome Sequencing Platform"/>
            <person name="Earl A."/>
            <person name="Ward D."/>
            <person name="Feldgarden M."/>
            <person name="Gevers D."/>
            <person name="Daigneault M."/>
            <person name="Strauss J."/>
            <person name="Allen-Vercoe E."/>
            <person name="Young S.K."/>
            <person name="Zeng Q."/>
            <person name="Gargeya S."/>
            <person name="Fitzgerald M."/>
            <person name="Haas B."/>
            <person name="Abouelleil A."/>
            <person name="Alvarado L."/>
            <person name="Arachchi H.M."/>
            <person name="Berlin A."/>
            <person name="Brown A."/>
            <person name="Chapman S.B."/>
            <person name="Chen Z."/>
            <person name="Dunbar C."/>
            <person name="Freedman E."/>
            <person name="Gearin G."/>
            <person name="Goldberg J."/>
            <person name="Griggs A."/>
            <person name="Gujja S."/>
            <person name="Heiman D."/>
            <person name="Howarth C."/>
            <person name="Larson L."/>
            <person name="Lui A."/>
            <person name="MacDonald P.J.P."/>
            <person name="Montmayeur A."/>
            <person name="Murphy C."/>
            <person name="Neiman D."/>
            <person name="Pearson M."/>
            <person name="Priest M."/>
            <person name="Roberts A."/>
            <person name="Saif S."/>
            <person name="Shea T."/>
            <person name="Shenoy N."/>
            <person name="Sisk P."/>
            <person name="Stolte C."/>
            <person name="Sykes S."/>
            <person name="Wortman J."/>
            <person name="Nusbaum C."/>
            <person name="Birren B."/>
        </authorList>
    </citation>
    <scope>NUCLEOTIDE SEQUENCE [LARGE SCALE GENOMIC DNA]</scope>
    <source>
        <strain evidence="2 3">7_3_47FAA</strain>
    </source>
</reference>
<dbReference type="SUPFAM" id="SSF55073">
    <property type="entry name" value="Nucleotide cyclase"/>
    <property type="match status" value="1"/>
</dbReference>
<dbReference type="GO" id="GO:0043709">
    <property type="term" value="P:cell adhesion involved in single-species biofilm formation"/>
    <property type="evidence" value="ECO:0007669"/>
    <property type="project" value="TreeGrafter"/>
</dbReference>
<proteinExistence type="predicted"/>
<dbReference type="PATRIC" id="fig|665952.3.peg.3499"/>
<sequence>MDEIFLKNMMALYKAALYELVVNPDEQDVRQKWLKTISDILKSEKFHFLDRNLMQTVSNEQQEEIERLFEKKRWVQRDILDVSRCYSEYSFGVQFLCKHEVYGCLFVKTPLEEKITERFLKEFTEESNRFFQHYAFVASVSKEDRFYKELFQATKRFHSSMNIECVLNEMVDTLKRVFPHYFYSLNLTIDKNDIELPVYLFEIENTRSMAMEAYVSGEVKVEHLTQANKSVLYVPIKGKQGVYGLLKVDCPPFQLNNERIEFIRLLVETGGSALENAKLYQQSRRFIADLQLINETSRQLNSNLRFSDTILFLQSKILSSFGASACGFIFIEKDGYKVLEGSSPIFLDESGKMYISYVGKRMEEEKDSIFIGDIARKITDRKFPYRSLMAVPMFESDMLKGFCIVLKDSAYGFTFDMYKLLQSLIYHSTLALTNSLLREELERLVITDYLTNLYSRNYLESKMSESLQNDEQGSFLLIDIDDFKKINDTYGHQVGDEVIVQVAKIIQSVSGQKGIAARWGGEELSIYFPHLTVNETEKLSQRIVVEVEEKTNPKVTVSCGMSRWYKGSGEDVESLFKKADQALYVSKATGKNKMTISYHSENDSKMPFS</sequence>
<keyword evidence="3" id="KW-1185">Reference proteome</keyword>